<evidence type="ECO:0000313" key="2">
    <source>
        <dbReference type="Proteomes" id="UP000308600"/>
    </source>
</evidence>
<organism evidence="1 2">
    <name type="scientific">Pluteus cervinus</name>
    <dbReference type="NCBI Taxonomy" id="181527"/>
    <lineage>
        <taxon>Eukaryota</taxon>
        <taxon>Fungi</taxon>
        <taxon>Dikarya</taxon>
        <taxon>Basidiomycota</taxon>
        <taxon>Agaricomycotina</taxon>
        <taxon>Agaricomycetes</taxon>
        <taxon>Agaricomycetidae</taxon>
        <taxon>Agaricales</taxon>
        <taxon>Pluteineae</taxon>
        <taxon>Pluteaceae</taxon>
        <taxon>Pluteus</taxon>
    </lineage>
</organism>
<dbReference type="EMBL" id="ML209139">
    <property type="protein sequence ID" value="TFK58927.1"/>
    <property type="molecule type" value="Genomic_DNA"/>
</dbReference>
<sequence length="55" mass="5852">MLYVVPTIAKVWAVTYIHVQLLFALLLPLANAAIGPVGDLPITNVEIAPDGVSRP</sequence>
<gene>
    <name evidence="1" type="ORF">BDN72DRAFT_906292</name>
</gene>
<keyword evidence="2" id="KW-1185">Reference proteome</keyword>
<accession>A0ACD3A206</accession>
<name>A0ACD3A206_9AGAR</name>
<reference evidence="1 2" key="1">
    <citation type="journal article" date="2019" name="Nat. Ecol. Evol.">
        <title>Megaphylogeny resolves global patterns of mushroom evolution.</title>
        <authorList>
            <person name="Varga T."/>
            <person name="Krizsan K."/>
            <person name="Foldi C."/>
            <person name="Dima B."/>
            <person name="Sanchez-Garcia M."/>
            <person name="Sanchez-Ramirez S."/>
            <person name="Szollosi G.J."/>
            <person name="Szarkandi J.G."/>
            <person name="Papp V."/>
            <person name="Albert L."/>
            <person name="Andreopoulos W."/>
            <person name="Angelini C."/>
            <person name="Antonin V."/>
            <person name="Barry K.W."/>
            <person name="Bougher N.L."/>
            <person name="Buchanan P."/>
            <person name="Buyck B."/>
            <person name="Bense V."/>
            <person name="Catcheside P."/>
            <person name="Chovatia M."/>
            <person name="Cooper J."/>
            <person name="Damon W."/>
            <person name="Desjardin D."/>
            <person name="Finy P."/>
            <person name="Geml J."/>
            <person name="Haridas S."/>
            <person name="Hughes K."/>
            <person name="Justo A."/>
            <person name="Karasinski D."/>
            <person name="Kautmanova I."/>
            <person name="Kiss B."/>
            <person name="Kocsube S."/>
            <person name="Kotiranta H."/>
            <person name="LaButti K.M."/>
            <person name="Lechner B.E."/>
            <person name="Liimatainen K."/>
            <person name="Lipzen A."/>
            <person name="Lukacs Z."/>
            <person name="Mihaltcheva S."/>
            <person name="Morgado L.N."/>
            <person name="Niskanen T."/>
            <person name="Noordeloos M.E."/>
            <person name="Ohm R.A."/>
            <person name="Ortiz-Santana B."/>
            <person name="Ovrebo C."/>
            <person name="Racz N."/>
            <person name="Riley R."/>
            <person name="Savchenko A."/>
            <person name="Shiryaev A."/>
            <person name="Soop K."/>
            <person name="Spirin V."/>
            <person name="Szebenyi C."/>
            <person name="Tomsovsky M."/>
            <person name="Tulloss R.E."/>
            <person name="Uehling J."/>
            <person name="Grigoriev I.V."/>
            <person name="Vagvolgyi C."/>
            <person name="Papp T."/>
            <person name="Martin F.M."/>
            <person name="Miettinen O."/>
            <person name="Hibbett D.S."/>
            <person name="Nagy L.G."/>
        </authorList>
    </citation>
    <scope>NUCLEOTIDE SEQUENCE [LARGE SCALE GENOMIC DNA]</scope>
    <source>
        <strain evidence="1 2">NL-1719</strain>
    </source>
</reference>
<protein>
    <submittedName>
        <fullName evidence="1">Uncharacterized protein</fullName>
    </submittedName>
</protein>
<evidence type="ECO:0000313" key="1">
    <source>
        <dbReference type="EMBL" id="TFK58927.1"/>
    </source>
</evidence>
<proteinExistence type="predicted"/>
<dbReference type="Proteomes" id="UP000308600">
    <property type="component" value="Unassembled WGS sequence"/>
</dbReference>